<feature type="transmembrane region" description="Helical" evidence="1">
    <location>
        <begin position="166"/>
        <end position="184"/>
    </location>
</feature>
<gene>
    <name evidence="2" type="ORF">ABB37_00399</name>
    <name evidence="3" type="ORF">ABB37_00401</name>
    <name evidence="4" type="ORF">ABB37_00403</name>
    <name evidence="5" type="ORF">ABB37_00405</name>
    <name evidence="6" type="ORF">ABB37_00407</name>
</gene>
<evidence type="ECO:0000313" key="7">
    <source>
        <dbReference type="Proteomes" id="UP000037923"/>
    </source>
</evidence>
<dbReference type="EMBL" id="LGTL01000001">
    <property type="protein sequence ID" value="KPA86156.1"/>
    <property type="molecule type" value="Genomic_DNA"/>
</dbReference>
<evidence type="ECO:0000256" key="1">
    <source>
        <dbReference type="SAM" id="Phobius"/>
    </source>
</evidence>
<dbReference type="RefSeq" id="XP_015664593.1">
    <property type="nucleotide sequence ID" value="XM_015796585.1"/>
</dbReference>
<evidence type="ECO:0000313" key="4">
    <source>
        <dbReference type="EMBL" id="KPA86154.1"/>
    </source>
</evidence>
<dbReference type="GeneID" id="26900705"/>
<evidence type="ECO:0000313" key="6">
    <source>
        <dbReference type="EMBL" id="KPA86158.1"/>
    </source>
</evidence>
<evidence type="ECO:0000313" key="3">
    <source>
        <dbReference type="EMBL" id="KPA86152.1"/>
    </source>
</evidence>
<dbReference type="VEuPathDB" id="TriTrypDB:LpyrH10_01_4030"/>
<reference evidence="3 7" key="1">
    <citation type="submission" date="2015-07" db="EMBL/GenBank/DDBJ databases">
        <title>High-quality genome of monoxenous trypanosomatid Leptomonas pyrrhocoris.</title>
        <authorList>
            <person name="Flegontov P."/>
            <person name="Butenko A."/>
            <person name="Firsov S."/>
            <person name="Vlcek C."/>
            <person name="Logacheva M.D."/>
            <person name="Field M."/>
            <person name="Filatov D."/>
            <person name="Flegontova O."/>
            <person name="Gerasimov E."/>
            <person name="Jackson A.P."/>
            <person name="Kelly S."/>
            <person name="Opperdoes F."/>
            <person name="O'Reilly A."/>
            <person name="Votypka J."/>
            <person name="Yurchenko V."/>
            <person name="Lukes J."/>
        </authorList>
    </citation>
    <scope>NUCLEOTIDE SEQUENCE [LARGE SCALE GENOMIC DNA]</scope>
    <source>
        <strain evidence="3">H10</strain>
    </source>
</reference>
<keyword evidence="1" id="KW-1133">Transmembrane helix</keyword>
<dbReference type="GeneID" id="26900697"/>
<dbReference type="VEuPathDB" id="TriTrypDB:LpyrH10_01_3990"/>
<dbReference type="VEuPathDB" id="TriTrypDB:LpyrH10_01_4070"/>
<dbReference type="VEuPathDB" id="TriTrypDB:LpyrH10_01_4050"/>
<dbReference type="RefSeq" id="XP_015664591.1">
    <property type="nucleotide sequence ID" value="XM_015796583.1"/>
</dbReference>
<keyword evidence="1" id="KW-0812">Transmembrane</keyword>
<evidence type="ECO:0000313" key="2">
    <source>
        <dbReference type="EMBL" id="KPA86150.1"/>
    </source>
</evidence>
<dbReference type="RefSeq" id="XP_015664595.1">
    <property type="nucleotide sequence ID" value="XM_015796587.1"/>
</dbReference>
<keyword evidence="1" id="KW-0472">Membrane</keyword>
<sequence length="244" mass="27238">MRPATALRLHHLPASVRAVATTAQMHSPARREAENRSTFYTVLLRRSAYSRRSRSASPVERVERTADPMPTHVRGHWICCSFHPLYGTRAAAASAVCGSSKEHSVECAAVLCLPACRAVHLRGCCNSTHAGGQVMEPQSRSWPHARNGRRLLLDMRAQKQQQKTKLTLYIFLFILYSFFDFFFAHESRRPLCFFFPLFALANADVHSVDAGMCRSPFLSRGAAHCGACQCPNGRSLLCTSSEWP</sequence>
<dbReference type="EMBL" id="LGTL01000001">
    <property type="protein sequence ID" value="KPA86152.1"/>
    <property type="molecule type" value="Genomic_DNA"/>
</dbReference>
<dbReference type="AlphaFoldDB" id="A0A0N0E085"/>
<keyword evidence="7" id="KW-1185">Reference proteome</keyword>
<dbReference type="RefSeq" id="XP_015664597.1">
    <property type="nucleotide sequence ID" value="XM_015796589.1"/>
</dbReference>
<comment type="caution">
    <text evidence="3">The sequence shown here is derived from an EMBL/GenBank/DDBJ whole genome shotgun (WGS) entry which is preliminary data.</text>
</comment>
<dbReference type="GeneID" id="26900703"/>
<name>A0A0N0E085_LEPPY</name>
<protein>
    <submittedName>
        <fullName evidence="3">Uncharacterized protein</fullName>
    </submittedName>
</protein>
<dbReference type="EMBL" id="LGTL01000001">
    <property type="protein sequence ID" value="KPA86154.1"/>
    <property type="molecule type" value="Genomic_DNA"/>
</dbReference>
<evidence type="ECO:0000313" key="5">
    <source>
        <dbReference type="EMBL" id="KPA86156.1"/>
    </source>
</evidence>
<dbReference type="GeneID" id="26900699"/>
<proteinExistence type="predicted"/>
<organism evidence="3 7">
    <name type="scientific">Leptomonas pyrrhocoris</name>
    <name type="common">Firebug parasite</name>
    <dbReference type="NCBI Taxonomy" id="157538"/>
    <lineage>
        <taxon>Eukaryota</taxon>
        <taxon>Discoba</taxon>
        <taxon>Euglenozoa</taxon>
        <taxon>Kinetoplastea</taxon>
        <taxon>Metakinetoplastina</taxon>
        <taxon>Trypanosomatida</taxon>
        <taxon>Trypanosomatidae</taxon>
        <taxon>Leishmaniinae</taxon>
        <taxon>Leptomonas</taxon>
    </lineage>
</organism>
<dbReference type="VEuPathDB" id="TriTrypDB:LpyrH10_01_4010"/>
<dbReference type="EMBL" id="LGTL01000001">
    <property type="protein sequence ID" value="KPA86150.1"/>
    <property type="molecule type" value="Genomic_DNA"/>
</dbReference>
<dbReference type="Proteomes" id="UP000037923">
    <property type="component" value="Unassembled WGS sequence"/>
</dbReference>
<dbReference type="EMBL" id="LGTL01000001">
    <property type="protein sequence ID" value="KPA86158.1"/>
    <property type="molecule type" value="Genomic_DNA"/>
</dbReference>
<accession>A0A0N0E085</accession>
<dbReference type="GeneID" id="26900701"/>
<dbReference type="RefSeq" id="XP_015664589.1">
    <property type="nucleotide sequence ID" value="XM_015796581.1"/>
</dbReference>